<feature type="region of interest" description="Disordered" evidence="1">
    <location>
        <begin position="21"/>
        <end position="69"/>
    </location>
</feature>
<evidence type="ECO:0000256" key="1">
    <source>
        <dbReference type="SAM" id="MobiDB-lite"/>
    </source>
</evidence>
<protein>
    <submittedName>
        <fullName evidence="3">Uncharacterized protein</fullName>
    </submittedName>
</protein>
<proteinExistence type="predicted"/>
<sequence>MPRSFLTALALGALTAPAAWAQTGPPQAPAPAPIVIPAPQDARTPDAPLPTNPAMTGKRSCGGARQVTS</sequence>
<name>A0A5C4R503_9RHOB</name>
<organism evidence="3 4">
    <name type="scientific">Paracoccus haeundaensis</name>
    <dbReference type="NCBI Taxonomy" id="225362"/>
    <lineage>
        <taxon>Bacteria</taxon>
        <taxon>Pseudomonadati</taxon>
        <taxon>Pseudomonadota</taxon>
        <taxon>Alphaproteobacteria</taxon>
        <taxon>Rhodobacterales</taxon>
        <taxon>Paracoccaceae</taxon>
        <taxon>Paracoccus</taxon>
    </lineage>
</organism>
<gene>
    <name evidence="3" type="ORF">FHD67_13580</name>
</gene>
<dbReference type="AlphaFoldDB" id="A0A5C4R503"/>
<keyword evidence="2" id="KW-0732">Signal</keyword>
<evidence type="ECO:0000313" key="3">
    <source>
        <dbReference type="EMBL" id="TNH38767.1"/>
    </source>
</evidence>
<evidence type="ECO:0000313" key="4">
    <source>
        <dbReference type="Proteomes" id="UP000304880"/>
    </source>
</evidence>
<comment type="caution">
    <text evidence="3">The sequence shown here is derived from an EMBL/GenBank/DDBJ whole genome shotgun (WGS) entry which is preliminary data.</text>
</comment>
<feature type="signal peptide" evidence="2">
    <location>
        <begin position="1"/>
        <end position="21"/>
    </location>
</feature>
<reference evidence="3 4" key="1">
    <citation type="submission" date="2019-06" db="EMBL/GenBank/DDBJ databases">
        <authorList>
            <person name="Li J."/>
        </authorList>
    </citation>
    <scope>NUCLEOTIDE SEQUENCE [LARGE SCALE GENOMIC DNA]</scope>
    <source>
        <strain evidence="3 4">CGMCC 1.8012</strain>
    </source>
</reference>
<dbReference type="Proteomes" id="UP000304880">
    <property type="component" value="Unassembled WGS sequence"/>
</dbReference>
<evidence type="ECO:0000256" key="2">
    <source>
        <dbReference type="SAM" id="SignalP"/>
    </source>
</evidence>
<dbReference type="EMBL" id="VDDC01000024">
    <property type="protein sequence ID" value="TNH38767.1"/>
    <property type="molecule type" value="Genomic_DNA"/>
</dbReference>
<accession>A0A5C4R503</accession>
<feature type="chain" id="PRO_5023145449" evidence="2">
    <location>
        <begin position="22"/>
        <end position="69"/>
    </location>
</feature>
<dbReference type="RefSeq" id="WP_045983312.1">
    <property type="nucleotide sequence ID" value="NZ_VDDC01000024.1"/>
</dbReference>
<keyword evidence="4" id="KW-1185">Reference proteome</keyword>
<feature type="compositionally biased region" description="Pro residues" evidence="1">
    <location>
        <begin position="26"/>
        <end position="36"/>
    </location>
</feature>